<dbReference type="RefSeq" id="WP_160887454.1">
    <property type="nucleotide sequence ID" value="NZ_WURB01000024.1"/>
</dbReference>
<protein>
    <submittedName>
        <fullName evidence="1">Uncharacterized protein</fullName>
    </submittedName>
</protein>
<comment type="caution">
    <text evidence="1">The sequence shown here is derived from an EMBL/GenBank/DDBJ whole genome shotgun (WGS) entry which is preliminary data.</text>
</comment>
<evidence type="ECO:0000313" key="2">
    <source>
        <dbReference type="Proteomes" id="UP000436483"/>
    </source>
</evidence>
<dbReference type="EMBL" id="WURB01000024">
    <property type="protein sequence ID" value="MXQ13969.1"/>
    <property type="molecule type" value="Genomic_DNA"/>
</dbReference>
<keyword evidence="2" id="KW-1185">Reference proteome</keyword>
<organism evidence="1 2">
    <name type="scientific">Microvirga makkahensis</name>
    <dbReference type="NCBI Taxonomy" id="1128670"/>
    <lineage>
        <taxon>Bacteria</taxon>
        <taxon>Pseudomonadati</taxon>
        <taxon>Pseudomonadota</taxon>
        <taxon>Alphaproteobacteria</taxon>
        <taxon>Hyphomicrobiales</taxon>
        <taxon>Methylobacteriaceae</taxon>
        <taxon>Microvirga</taxon>
    </lineage>
</organism>
<sequence length="121" mass="13077">MTRIAVVFGAALGAAGCVPTVHEAARVSCTDFIGRPISERIAALGPPQAIYRISPTEVGYVFETKETNFVGGHTYYTVNYLVGSDRRRTPIHPVTTKCRGFVVRAPTSATPVSQRIILDVL</sequence>
<dbReference type="Proteomes" id="UP000436483">
    <property type="component" value="Unassembled WGS sequence"/>
</dbReference>
<evidence type="ECO:0000313" key="1">
    <source>
        <dbReference type="EMBL" id="MXQ13969.1"/>
    </source>
</evidence>
<proteinExistence type="predicted"/>
<accession>A0A7X3SRB3</accession>
<dbReference type="OrthoDB" id="8019869at2"/>
<reference evidence="1 2" key="1">
    <citation type="submission" date="2019-12" db="EMBL/GenBank/DDBJ databases">
        <authorList>
            <person name="Yuan C.-G."/>
        </authorList>
    </citation>
    <scope>NUCLEOTIDE SEQUENCE [LARGE SCALE GENOMIC DNA]</scope>
    <source>
        <strain evidence="1 2">KCTC 23863</strain>
    </source>
</reference>
<reference evidence="1 2" key="2">
    <citation type="submission" date="2020-01" db="EMBL/GenBank/DDBJ databases">
        <title>Microvirga sp. nov., an arsenate reduction bacterium isolated from Tibet hotspring sediments.</title>
        <authorList>
            <person name="Xian W.-D."/>
            <person name="Li W.-J."/>
        </authorList>
    </citation>
    <scope>NUCLEOTIDE SEQUENCE [LARGE SCALE GENOMIC DNA]</scope>
    <source>
        <strain evidence="1 2">KCTC 23863</strain>
    </source>
</reference>
<dbReference type="PROSITE" id="PS51257">
    <property type="entry name" value="PROKAR_LIPOPROTEIN"/>
    <property type="match status" value="1"/>
</dbReference>
<dbReference type="AlphaFoldDB" id="A0A7X3SRB3"/>
<gene>
    <name evidence="1" type="ORF">GR328_21405</name>
</gene>
<name>A0A7X3SRB3_9HYPH</name>